<gene>
    <name evidence="1" type="ORF">DQX05_21820</name>
</gene>
<comment type="caution">
    <text evidence="1">The sequence shown here is derived from an EMBL/GenBank/DDBJ whole genome shotgun (WGS) entry which is preliminary data.</text>
</comment>
<evidence type="ECO:0000313" key="2">
    <source>
        <dbReference type="Proteomes" id="UP000266177"/>
    </source>
</evidence>
<dbReference type="Proteomes" id="UP000266177">
    <property type="component" value="Unassembled WGS sequence"/>
</dbReference>
<dbReference type="AlphaFoldDB" id="A0A3A3GUL6"/>
<dbReference type="EMBL" id="QYZD01000025">
    <property type="protein sequence ID" value="RJG21343.1"/>
    <property type="molecule type" value="Genomic_DNA"/>
</dbReference>
<proteinExistence type="predicted"/>
<reference evidence="1 2" key="1">
    <citation type="submission" date="2018-09" db="EMBL/GenBank/DDBJ databases">
        <title>Paenibacillus SK2017-BO5.</title>
        <authorList>
            <person name="Piskunova J.V."/>
            <person name="Dubiley S.A."/>
            <person name="Severinov K.V."/>
        </authorList>
    </citation>
    <scope>NUCLEOTIDE SEQUENCE [LARGE SCALE GENOMIC DNA]</scope>
    <source>
        <strain evidence="1 2">BO5</strain>
    </source>
</reference>
<dbReference type="RefSeq" id="WP_119795578.1">
    <property type="nucleotide sequence ID" value="NZ_QYZD01000025.1"/>
</dbReference>
<accession>A0A3A3GUL6</accession>
<protein>
    <submittedName>
        <fullName evidence="1">Uncharacterized protein</fullName>
    </submittedName>
</protein>
<evidence type="ECO:0000313" key="1">
    <source>
        <dbReference type="EMBL" id="RJG21343.1"/>
    </source>
</evidence>
<dbReference type="OrthoDB" id="2610621at2"/>
<organism evidence="1 2">
    <name type="scientific">Paenibacillus thiaminolyticus</name>
    <name type="common">Bacillus thiaminolyticus</name>
    <dbReference type="NCBI Taxonomy" id="49283"/>
    <lineage>
        <taxon>Bacteria</taxon>
        <taxon>Bacillati</taxon>
        <taxon>Bacillota</taxon>
        <taxon>Bacilli</taxon>
        <taxon>Bacillales</taxon>
        <taxon>Paenibacillaceae</taxon>
        <taxon>Paenibacillus</taxon>
    </lineage>
</organism>
<name>A0A3A3GUL6_PANTH</name>
<sequence length="228" mass="27081">MIQTIFVGALDKSDFLIYLGSLLSQTEKRVLLADATKEQWLRYHVCSQELNNNITDFYGIDIAHYITHYKQLQQLLQNRAYDYVLLDTDNENFLDPVMLQEMNARYLVTNYEKYVVERNKELFITNFLNQPEPISFNCIVLEAVDCQVDFQYLEQYYYYLPLRWGRAIEIPLDDYDKAIKINNSYNMHVRGMKRLSKKYVQALQSIANEISLEGEDIKKNWKLLLKGR</sequence>